<comment type="caution">
    <text evidence="1">The sequence shown here is derived from an EMBL/GenBank/DDBJ whole genome shotgun (WGS) entry which is preliminary data.</text>
</comment>
<dbReference type="EMBL" id="RCHS01001120">
    <property type="protein sequence ID" value="RMX55107.1"/>
    <property type="molecule type" value="Genomic_DNA"/>
</dbReference>
<protein>
    <submittedName>
        <fullName evidence="1">Uncharacterized protein</fullName>
    </submittedName>
</protein>
<keyword evidence="2" id="KW-1185">Reference proteome</keyword>
<dbReference type="AlphaFoldDB" id="A0A3M6UN44"/>
<proteinExistence type="predicted"/>
<gene>
    <name evidence="1" type="ORF">pdam_00022770</name>
</gene>
<accession>A0A3M6UN44</accession>
<organism evidence="1 2">
    <name type="scientific">Pocillopora damicornis</name>
    <name type="common">Cauliflower coral</name>
    <name type="synonym">Millepora damicornis</name>
    <dbReference type="NCBI Taxonomy" id="46731"/>
    <lineage>
        <taxon>Eukaryota</taxon>
        <taxon>Metazoa</taxon>
        <taxon>Cnidaria</taxon>
        <taxon>Anthozoa</taxon>
        <taxon>Hexacorallia</taxon>
        <taxon>Scleractinia</taxon>
        <taxon>Astrocoeniina</taxon>
        <taxon>Pocilloporidae</taxon>
        <taxon>Pocillopora</taxon>
    </lineage>
</organism>
<name>A0A3M6UN44_POCDA</name>
<sequence length="92" mass="10584">MTGGLNMNAKKLFNSNANLQTIIQTKYENDEDDITGVQTTHKDFHTVKKKPTYEMKLHLDSSKSVKGYQNDVPTSVWDKFVNYKMALLNSKR</sequence>
<dbReference type="Proteomes" id="UP000275408">
    <property type="component" value="Unassembled WGS sequence"/>
</dbReference>
<evidence type="ECO:0000313" key="1">
    <source>
        <dbReference type="EMBL" id="RMX55107.1"/>
    </source>
</evidence>
<evidence type="ECO:0000313" key="2">
    <source>
        <dbReference type="Proteomes" id="UP000275408"/>
    </source>
</evidence>
<reference evidence="1 2" key="1">
    <citation type="journal article" date="2018" name="Sci. Rep.">
        <title>Comparative analysis of the Pocillopora damicornis genome highlights role of immune system in coral evolution.</title>
        <authorList>
            <person name="Cunning R."/>
            <person name="Bay R.A."/>
            <person name="Gillette P."/>
            <person name="Baker A.C."/>
            <person name="Traylor-Knowles N."/>
        </authorList>
    </citation>
    <scope>NUCLEOTIDE SEQUENCE [LARGE SCALE GENOMIC DNA]</scope>
    <source>
        <strain evidence="1">RSMAS</strain>
        <tissue evidence="1">Whole animal</tissue>
    </source>
</reference>